<proteinExistence type="inferred from homology"/>
<evidence type="ECO:0000256" key="4">
    <source>
        <dbReference type="ARBA" id="ARBA00023015"/>
    </source>
</evidence>
<keyword evidence="6 9" id="KW-0804">Transcription</keyword>
<dbReference type="EMBL" id="SPUK01000002">
    <property type="protein sequence ID" value="TQV99073.1"/>
    <property type="molecule type" value="Genomic_DNA"/>
</dbReference>
<evidence type="ECO:0000256" key="9">
    <source>
        <dbReference type="RuleBase" id="RU364142"/>
    </source>
</evidence>
<gene>
    <name evidence="9" type="primary">MED5</name>
    <name evidence="11" type="ORF">IF1G_01288</name>
</gene>
<organism evidence="11 12">
    <name type="scientific">Cordyceps javanica</name>
    <dbReference type="NCBI Taxonomy" id="43265"/>
    <lineage>
        <taxon>Eukaryota</taxon>
        <taxon>Fungi</taxon>
        <taxon>Dikarya</taxon>
        <taxon>Ascomycota</taxon>
        <taxon>Pezizomycotina</taxon>
        <taxon>Sordariomycetes</taxon>
        <taxon>Hypocreomycetidae</taxon>
        <taxon>Hypocreales</taxon>
        <taxon>Cordycipitaceae</taxon>
        <taxon>Cordyceps</taxon>
    </lineage>
</organism>
<feature type="region of interest" description="Disordered" evidence="10">
    <location>
        <begin position="119"/>
        <end position="143"/>
    </location>
</feature>
<name>A0A545VBL2_9HYPO</name>
<dbReference type="InterPro" id="IPR014801">
    <property type="entry name" value="Mediator_Med5_fun"/>
</dbReference>
<evidence type="ECO:0000256" key="10">
    <source>
        <dbReference type="SAM" id="MobiDB-lite"/>
    </source>
</evidence>
<evidence type="ECO:0000313" key="12">
    <source>
        <dbReference type="Proteomes" id="UP000315783"/>
    </source>
</evidence>
<dbReference type="Pfam" id="PF08689">
    <property type="entry name" value="Med5"/>
    <property type="match status" value="1"/>
</dbReference>
<sequence length="1049" mass="115650">MNSQPQPAGVAELVTLRDATRYWSKFVARCISSRLESDRFRSFVRHVHAQHPLPALIVADLFLRPQPANRVSLDPRVPPYMTVLTQLGFTDAPSILRVLYKYSALHTYAARAKPPMLADGGDVKKKEGEKGEGGEGEAKQEKTVRWQESSWAEEVMFYHVIKTMFEGIAFNDAKTGLELVSVTCKWMDLFVNASSAFAVDVLANKHDRQAREEMETVRAALVPLLLRLVDNATLLRIISRPFAKGVRKHLSESLGNFIQTFQPPPLYVERLEIFRTQTLAQLDPIDENKRAANAAMDELLDSTVGLESFVIADIPISNSRAALYVYLNAALVGRPVLDDAMLYAFLNNKYQENQQASAVDLIVASFDVLANAVFRNEGPKDAHLLRSFVVNKLPLLLCQLCHPEFSATSAEFCITEALSRVDTSIFPTASLMFDESRNNNPYMDSVREEFCAACALHGLIERDHVDRILGETSMSYDPSLERANRDRLVSDCLSDSGKIQNIISQLDRVDGNVGAVANAIVELIRQLCINKDTMSLKLLCTQLAQKPQSLDIILLFDKITSILEPVCTLLDNWRYEEDQGEYQPVYEEYGAILLLVFAFTYRYNLSPLDIGIQSVDSHVAKIITQSHILRPLDELSEQESGHVTGWINGLFDNETGGLGDDLMSSCPPHEFYLLVAPIFQSIVTAYTYGYINDESLKGGVEYLVDTFLLPSLVPAIRFLSDYIWVDQKEQKSIVKALQLLLTPSSISGEASTVLSAVKNLVAQPLEHALRSYQRQDPRNQDIEPLLRSLKESLPLSRRTGGAEHHEMGSWANSSNSGLSGAIRHTVHGLVQWSVQPGVNVMPASYTHRQFITGLRIIGPSRLLRLLMEEIRQQSDLGNATVVYDVAAALVSATDSTNEAPPPAPPVANLLDTAGSMQAPPQRPQSLRDALKTAAEGYRRLQKHDPFLAEAVVRLHRRVEMLLVVPQAQAILQTADIPLDLDGDAMAAAAAAAAGADPMAVDGLDTTGLDMSLGADLDLSGGGGDGDLFGGLDTSLDMFDGWDSMDMGVN</sequence>
<dbReference type="GO" id="GO:0006357">
    <property type="term" value="P:regulation of transcription by RNA polymerase II"/>
    <property type="evidence" value="ECO:0007669"/>
    <property type="project" value="InterPro"/>
</dbReference>
<comment type="function">
    <text evidence="9">Component of the Mediator complex, a coactivator involved in the regulated transcription of nearly all RNA polymerase II-dependent genes. Mediator functions as a bridge to convey information from gene-specific regulatory proteins to the basal RNA polymerase II transcription machinery. Mediator is recruited to promoters by direct interactions with regulatory proteins and serves as a scaffold for the assembly of a functional preinitiation complex with RNA polymerase II and the general transcription factors.</text>
</comment>
<protein>
    <recommendedName>
        <fullName evidence="3 9">Mediator of RNA polymerase II transcription subunit 5</fullName>
    </recommendedName>
    <alternativeName>
        <fullName evidence="8 9">Mediator complex subunit 5</fullName>
    </alternativeName>
</protein>
<evidence type="ECO:0000256" key="3">
    <source>
        <dbReference type="ARBA" id="ARBA00020628"/>
    </source>
</evidence>
<dbReference type="OrthoDB" id="5322661at2759"/>
<dbReference type="STRING" id="43265.A0A545VBL2"/>
<feature type="compositionally biased region" description="Basic and acidic residues" evidence="10">
    <location>
        <begin position="121"/>
        <end position="143"/>
    </location>
</feature>
<dbReference type="PANTHER" id="PTHR35784">
    <property type="entry name" value="MEDIATOR OF RNA POLYMERASE II TRANSCRIPTION SUBUNIT 5"/>
    <property type="match status" value="1"/>
</dbReference>
<keyword evidence="12" id="KW-1185">Reference proteome</keyword>
<keyword evidence="5 9" id="KW-0010">Activator</keyword>
<comment type="caution">
    <text evidence="11">The sequence shown here is derived from an EMBL/GenBank/DDBJ whole genome shotgun (WGS) entry which is preliminary data.</text>
</comment>
<keyword evidence="7 9" id="KW-0539">Nucleus</keyword>
<comment type="similarity">
    <text evidence="2 9">Belongs to the Mediator complex subunit 5 family.</text>
</comment>
<accession>A0A545VBL2</accession>
<evidence type="ECO:0000256" key="2">
    <source>
        <dbReference type="ARBA" id="ARBA00008782"/>
    </source>
</evidence>
<dbReference type="Proteomes" id="UP000315783">
    <property type="component" value="Unassembled WGS sequence"/>
</dbReference>
<comment type="subcellular location">
    <subcellularLocation>
        <location evidence="1 9">Nucleus</location>
    </subcellularLocation>
</comment>
<evidence type="ECO:0000256" key="7">
    <source>
        <dbReference type="ARBA" id="ARBA00023242"/>
    </source>
</evidence>
<evidence type="ECO:0000313" key="11">
    <source>
        <dbReference type="EMBL" id="TQV99073.1"/>
    </source>
</evidence>
<comment type="subunit">
    <text evidence="9">Component of the Mediator complex.</text>
</comment>
<dbReference type="AlphaFoldDB" id="A0A545VBL2"/>
<evidence type="ECO:0000256" key="6">
    <source>
        <dbReference type="ARBA" id="ARBA00023163"/>
    </source>
</evidence>
<reference evidence="11 12" key="1">
    <citation type="journal article" date="2019" name="Appl. Microbiol. Biotechnol.">
        <title>Genome sequence of Isaria javanica and comparative genome analysis insights into family S53 peptidase evolution in fungal entomopathogens.</title>
        <authorList>
            <person name="Lin R."/>
            <person name="Zhang X."/>
            <person name="Xin B."/>
            <person name="Zou M."/>
            <person name="Gao Y."/>
            <person name="Qin F."/>
            <person name="Hu Q."/>
            <person name="Xie B."/>
            <person name="Cheng X."/>
        </authorList>
    </citation>
    <scope>NUCLEOTIDE SEQUENCE [LARGE SCALE GENOMIC DNA]</scope>
    <source>
        <strain evidence="11 12">IJ1G</strain>
    </source>
</reference>
<keyword evidence="4 9" id="KW-0805">Transcription regulation</keyword>
<dbReference type="GO" id="GO:0003712">
    <property type="term" value="F:transcription coregulator activity"/>
    <property type="evidence" value="ECO:0007669"/>
    <property type="project" value="InterPro"/>
</dbReference>
<evidence type="ECO:0000256" key="1">
    <source>
        <dbReference type="ARBA" id="ARBA00004123"/>
    </source>
</evidence>
<dbReference type="GO" id="GO:0016592">
    <property type="term" value="C:mediator complex"/>
    <property type="evidence" value="ECO:0007669"/>
    <property type="project" value="InterPro"/>
</dbReference>
<evidence type="ECO:0000256" key="8">
    <source>
        <dbReference type="ARBA" id="ARBA00031256"/>
    </source>
</evidence>
<evidence type="ECO:0000256" key="5">
    <source>
        <dbReference type="ARBA" id="ARBA00023159"/>
    </source>
</evidence>
<dbReference type="PANTHER" id="PTHR35784:SF1">
    <property type="entry name" value="MEDIATOR OF RNA POLYMERASE II TRANSCRIPTION SUBUNIT 5"/>
    <property type="match status" value="1"/>
</dbReference>